<feature type="transmembrane region" description="Helical" evidence="6">
    <location>
        <begin position="12"/>
        <end position="34"/>
    </location>
</feature>
<dbReference type="OrthoDB" id="9812980at2"/>
<evidence type="ECO:0000313" key="9">
    <source>
        <dbReference type="Proteomes" id="UP000237797"/>
    </source>
</evidence>
<dbReference type="AlphaFoldDB" id="A0A2T0LIC1"/>
<dbReference type="EMBL" id="PVNE01000003">
    <property type="protein sequence ID" value="PRX42166.1"/>
    <property type="molecule type" value="Genomic_DNA"/>
</dbReference>
<evidence type="ECO:0000256" key="3">
    <source>
        <dbReference type="ARBA" id="ARBA00022692"/>
    </source>
</evidence>
<evidence type="ECO:0000313" key="8">
    <source>
        <dbReference type="EMBL" id="PRX42166.1"/>
    </source>
</evidence>
<reference evidence="8 9" key="1">
    <citation type="submission" date="2018-03" db="EMBL/GenBank/DDBJ databases">
        <title>Genomic Encyclopedia of Archaeal and Bacterial Type Strains, Phase II (KMG-II): from individual species to whole genera.</title>
        <authorList>
            <person name="Goeker M."/>
        </authorList>
    </citation>
    <scope>NUCLEOTIDE SEQUENCE [LARGE SCALE GENOMIC DNA]</scope>
    <source>
        <strain evidence="8 9">DSM 44946</strain>
    </source>
</reference>
<keyword evidence="4 6" id="KW-1133">Transmembrane helix</keyword>
<dbReference type="RefSeq" id="WP_106344115.1">
    <property type="nucleotide sequence ID" value="NZ_PVNE01000003.1"/>
</dbReference>
<evidence type="ECO:0000256" key="5">
    <source>
        <dbReference type="ARBA" id="ARBA00023136"/>
    </source>
</evidence>
<evidence type="ECO:0000259" key="7">
    <source>
        <dbReference type="Pfam" id="PF09335"/>
    </source>
</evidence>
<protein>
    <recommendedName>
        <fullName evidence="6">TVP38/TMEM64 family membrane protein</fullName>
    </recommendedName>
</protein>
<evidence type="ECO:0000256" key="1">
    <source>
        <dbReference type="ARBA" id="ARBA00004651"/>
    </source>
</evidence>
<dbReference type="InterPro" id="IPR032816">
    <property type="entry name" value="VTT_dom"/>
</dbReference>
<feature type="transmembrane region" description="Helical" evidence="6">
    <location>
        <begin position="195"/>
        <end position="213"/>
    </location>
</feature>
<evidence type="ECO:0000256" key="4">
    <source>
        <dbReference type="ARBA" id="ARBA00022989"/>
    </source>
</evidence>
<dbReference type="GO" id="GO:0005886">
    <property type="term" value="C:plasma membrane"/>
    <property type="evidence" value="ECO:0007669"/>
    <property type="project" value="UniProtKB-SubCell"/>
</dbReference>
<accession>A0A2T0LIC1</accession>
<keyword evidence="3 6" id="KW-0812">Transmembrane</keyword>
<dbReference type="Pfam" id="PF09335">
    <property type="entry name" value="VTT_dom"/>
    <property type="match status" value="1"/>
</dbReference>
<organism evidence="8 9">
    <name type="scientific">Planifilum fimeticola</name>
    <dbReference type="NCBI Taxonomy" id="201975"/>
    <lineage>
        <taxon>Bacteria</taxon>
        <taxon>Bacillati</taxon>
        <taxon>Bacillota</taxon>
        <taxon>Bacilli</taxon>
        <taxon>Bacillales</taxon>
        <taxon>Thermoactinomycetaceae</taxon>
        <taxon>Planifilum</taxon>
    </lineage>
</organism>
<evidence type="ECO:0000256" key="2">
    <source>
        <dbReference type="ARBA" id="ARBA00022475"/>
    </source>
</evidence>
<feature type="transmembrane region" description="Helical" evidence="6">
    <location>
        <begin position="46"/>
        <end position="68"/>
    </location>
</feature>
<keyword evidence="9" id="KW-1185">Reference proteome</keyword>
<dbReference type="Proteomes" id="UP000237797">
    <property type="component" value="Unassembled WGS sequence"/>
</dbReference>
<feature type="transmembrane region" description="Helical" evidence="6">
    <location>
        <begin position="88"/>
        <end position="108"/>
    </location>
</feature>
<keyword evidence="2 6" id="KW-1003">Cell membrane</keyword>
<name>A0A2T0LIC1_9BACL</name>
<feature type="transmembrane region" description="Helical" evidence="6">
    <location>
        <begin position="241"/>
        <end position="262"/>
    </location>
</feature>
<dbReference type="PANTHER" id="PTHR12677:SF59">
    <property type="entry name" value="GOLGI APPARATUS MEMBRANE PROTEIN TVP38-RELATED"/>
    <property type="match status" value="1"/>
</dbReference>
<gene>
    <name evidence="8" type="ORF">CLV97_103184</name>
</gene>
<proteinExistence type="inferred from homology"/>
<keyword evidence="5 6" id="KW-0472">Membrane</keyword>
<evidence type="ECO:0000256" key="6">
    <source>
        <dbReference type="RuleBase" id="RU366058"/>
    </source>
</evidence>
<dbReference type="PANTHER" id="PTHR12677">
    <property type="entry name" value="GOLGI APPARATUS MEMBRANE PROTEIN TVP38-RELATED"/>
    <property type="match status" value="1"/>
</dbReference>
<comment type="similarity">
    <text evidence="6">Belongs to the TVP38/TMEM64 family.</text>
</comment>
<comment type="caution">
    <text evidence="8">The sequence shown here is derived from an EMBL/GenBank/DDBJ whole genome shotgun (WGS) entry which is preliminary data.</text>
</comment>
<dbReference type="InterPro" id="IPR015414">
    <property type="entry name" value="TMEM64"/>
</dbReference>
<feature type="domain" description="VTT" evidence="7">
    <location>
        <begin position="71"/>
        <end position="188"/>
    </location>
</feature>
<comment type="subcellular location">
    <subcellularLocation>
        <location evidence="1 6">Cell membrane</location>
        <topology evidence="1 6">Multi-pass membrane protein</topology>
    </subcellularLocation>
</comment>
<sequence>MNRDTDRNLGPRWIVITLLAVGVGGVLYFGWPFFSAMGDPKQVERWILDAGAWGPAMFILLQIAQMLIAPLPGQITALIGGYLFGSWIGLLYTMIGAMMGSALIFAFARKLGRPFVIRFVRPHLLRKFDHLTREKGAFVFFLMYLLPGFPDDILSFIAGLTLIPVRRLLLISLVGRLPENAVLSFTGSAITFENINLLLVTLAAILLIYVYIWSKRGWIRKFAEHPDRIAFLKQTWAAKKVNILITACIAVVLAILMFQLAASGPIYSTNGSG</sequence>